<reference evidence="10 11" key="1">
    <citation type="submission" date="2024-02" db="EMBL/GenBank/DDBJ databases">
        <authorList>
            <person name="Chen Y."/>
            <person name="Shah S."/>
            <person name="Dougan E. K."/>
            <person name="Thang M."/>
            <person name="Chan C."/>
        </authorList>
    </citation>
    <scope>NUCLEOTIDE SEQUENCE [LARGE SCALE GENOMIC DNA]</scope>
</reference>
<dbReference type="PROSITE" id="PS01360">
    <property type="entry name" value="ZF_MYND_1"/>
    <property type="match status" value="1"/>
</dbReference>
<dbReference type="InterPro" id="IPR029044">
    <property type="entry name" value="Nucleotide-diphossugar_trans"/>
</dbReference>
<dbReference type="InterPro" id="IPR003347">
    <property type="entry name" value="JmjC_dom"/>
</dbReference>
<dbReference type="Proteomes" id="UP001642484">
    <property type="component" value="Unassembled WGS sequence"/>
</dbReference>
<dbReference type="SUPFAM" id="SSF51197">
    <property type="entry name" value="Clavaminate synthase-like"/>
    <property type="match status" value="1"/>
</dbReference>
<evidence type="ECO:0000259" key="8">
    <source>
        <dbReference type="PROSITE" id="PS50865"/>
    </source>
</evidence>
<dbReference type="Gene3D" id="2.60.120.650">
    <property type="entry name" value="Cupin"/>
    <property type="match status" value="1"/>
</dbReference>
<keyword evidence="4" id="KW-0479">Metal-binding</keyword>
<accession>A0ABP0HLK9</accession>
<gene>
    <name evidence="10" type="ORF">CCMP2556_LOCUS1983</name>
</gene>
<feature type="domain" description="MYND-type" evidence="8">
    <location>
        <begin position="715"/>
        <end position="752"/>
    </location>
</feature>
<dbReference type="PROSITE" id="PS51184">
    <property type="entry name" value="JMJC"/>
    <property type="match status" value="1"/>
</dbReference>
<keyword evidence="2" id="KW-0328">Glycosyltransferase</keyword>
<dbReference type="Gene3D" id="3.90.550.10">
    <property type="entry name" value="Spore Coat Polysaccharide Biosynthesis Protein SpsA, Chain A"/>
    <property type="match status" value="1"/>
</dbReference>
<organism evidence="10 11">
    <name type="scientific">Durusdinium trenchii</name>
    <dbReference type="NCBI Taxonomy" id="1381693"/>
    <lineage>
        <taxon>Eukaryota</taxon>
        <taxon>Sar</taxon>
        <taxon>Alveolata</taxon>
        <taxon>Dinophyceae</taxon>
        <taxon>Suessiales</taxon>
        <taxon>Symbiodiniaceae</taxon>
        <taxon>Durusdinium</taxon>
    </lineage>
</organism>
<dbReference type="PANTHER" id="PTHR31306">
    <property type="entry name" value="ALPHA-1,6-MANNOSYLTRANSFERASE MNN11-RELATED"/>
    <property type="match status" value="1"/>
</dbReference>
<evidence type="ECO:0000313" key="10">
    <source>
        <dbReference type="EMBL" id="CAK8990249.1"/>
    </source>
</evidence>
<evidence type="ECO:0000256" key="7">
    <source>
        <dbReference type="PROSITE-ProRule" id="PRU00134"/>
    </source>
</evidence>
<proteinExistence type="inferred from homology"/>
<keyword evidence="6" id="KW-0862">Zinc</keyword>
<dbReference type="SUPFAM" id="SSF144232">
    <property type="entry name" value="HIT/MYND zinc finger-like"/>
    <property type="match status" value="1"/>
</dbReference>
<evidence type="ECO:0000259" key="9">
    <source>
        <dbReference type="PROSITE" id="PS51184"/>
    </source>
</evidence>
<protein>
    <submittedName>
        <fullName evidence="10">Uncharacterized protein</fullName>
    </submittedName>
</protein>
<dbReference type="PROSITE" id="PS50865">
    <property type="entry name" value="ZF_MYND_2"/>
    <property type="match status" value="1"/>
</dbReference>
<name>A0ABP0HLK9_9DINO</name>
<sequence length="763" mass="85246">MAQAWQCSPAQGALSTYVRLLVSTNVAFSALQPMSRISAVALFNESYEVGSFCAKINEAYCQRHGYRMFTLRLTDAEMKLLCEGRHFAWGKVALLRWLFGKKKRRNETDETNLLESKISEEDCLQLLSADWLVWFDADLMVLNHEWPLSKFLSGNKDLVLGEDMADLDWLNTGLMMCKVGSSWMQSLWDKVWSSGDSSFHQGEFWDQSALCACLARWGEFHPTVVGGKKMVQVEPPREPWFSWQGAPRVRETEHIRVLDASGTQTNNPRHARFAFHAAGMKDKLRCCRHIQDLCGSAVHPWGWPQPERRTWPSEKRVRFLERWVKQSEPALLRTELPKDGGSLPSLDDLSESGDQLVEIWDRAPPCAAAAPPGERPWSRRSRARLWEMARYVAGSPPAQHGALQQMSPRRCWQVFGMPWMDVMGKSGGVTSPAPSLGSLLALDTCTLNLAPPNAELQMHRPRAGDSGWLLWQLEGKQQVVLLPSNAVVNSSLLGPDQCIYSPWEDDGLEAFSSVLAAGEALWVPPGWWYATRCLSASLCLAAPLGQVEALPPLPSMTDEVLRITTDLLSTEPQAVRKRIWRPGSGATAARSARRCNAVCHLEHYVRSGAGSWHCVSSSRASAPEVFHLGADTSLGFMEEILRSMLHGERSLVAVVSPQGGEKLFDLELLHVVLPEAPDDVPDLFHQYMRAWSTWFEDPAGWQPLPALPPSPVPLCQRCGAPNACARCSGCSAASYCSKSCQREDWRYHRNNCSVKAKRSLFSH</sequence>
<dbReference type="InterPro" id="IPR008630">
    <property type="entry name" value="Glyco_trans_34"/>
</dbReference>
<comment type="similarity">
    <text evidence="1">Belongs to the glycosyltransferase 34 family.</text>
</comment>
<dbReference type="Pfam" id="PF01753">
    <property type="entry name" value="zf-MYND"/>
    <property type="match status" value="1"/>
</dbReference>
<dbReference type="EMBL" id="CAXAMN010000714">
    <property type="protein sequence ID" value="CAK8990249.1"/>
    <property type="molecule type" value="Genomic_DNA"/>
</dbReference>
<evidence type="ECO:0000256" key="5">
    <source>
        <dbReference type="ARBA" id="ARBA00022771"/>
    </source>
</evidence>
<evidence type="ECO:0000256" key="2">
    <source>
        <dbReference type="ARBA" id="ARBA00022676"/>
    </source>
</evidence>
<keyword evidence="3" id="KW-0808">Transferase</keyword>
<evidence type="ECO:0000256" key="6">
    <source>
        <dbReference type="ARBA" id="ARBA00022833"/>
    </source>
</evidence>
<keyword evidence="11" id="KW-1185">Reference proteome</keyword>
<evidence type="ECO:0000313" key="11">
    <source>
        <dbReference type="Proteomes" id="UP001642484"/>
    </source>
</evidence>
<dbReference type="InterPro" id="IPR002893">
    <property type="entry name" value="Znf_MYND"/>
</dbReference>
<dbReference type="PANTHER" id="PTHR31306:SF4">
    <property type="entry name" value="ALPHA-1,2-GALACTOSYLTRANSFERASE"/>
    <property type="match status" value="1"/>
</dbReference>
<comment type="caution">
    <text evidence="10">The sequence shown here is derived from an EMBL/GenBank/DDBJ whole genome shotgun (WGS) entry which is preliminary data.</text>
</comment>
<evidence type="ECO:0000256" key="1">
    <source>
        <dbReference type="ARBA" id="ARBA00005664"/>
    </source>
</evidence>
<keyword evidence="5 7" id="KW-0863">Zinc-finger</keyword>
<evidence type="ECO:0000256" key="3">
    <source>
        <dbReference type="ARBA" id="ARBA00022679"/>
    </source>
</evidence>
<evidence type="ECO:0000256" key="4">
    <source>
        <dbReference type="ARBA" id="ARBA00022723"/>
    </source>
</evidence>
<feature type="domain" description="JmjC" evidence="9">
    <location>
        <begin position="406"/>
        <end position="561"/>
    </location>
</feature>
<dbReference type="Gene3D" id="6.10.140.2220">
    <property type="match status" value="1"/>
</dbReference>